<dbReference type="EMBL" id="MEYS01000002">
    <property type="protein sequence ID" value="OGD34025.1"/>
    <property type="molecule type" value="Genomic_DNA"/>
</dbReference>
<protein>
    <submittedName>
        <fullName evidence="2">Uncharacterized protein</fullName>
    </submittedName>
</protein>
<feature type="region of interest" description="Disordered" evidence="1">
    <location>
        <begin position="260"/>
        <end position="288"/>
    </location>
</feature>
<proteinExistence type="predicted"/>
<dbReference type="Proteomes" id="UP000176650">
    <property type="component" value="Unassembled WGS sequence"/>
</dbReference>
<reference evidence="2 3" key="1">
    <citation type="journal article" date="2016" name="Nat. Commun.">
        <title>Thousands of microbial genomes shed light on interconnected biogeochemical processes in an aquifer system.</title>
        <authorList>
            <person name="Anantharaman K."/>
            <person name="Brown C.T."/>
            <person name="Hug L.A."/>
            <person name="Sharon I."/>
            <person name="Castelle C.J."/>
            <person name="Probst A.J."/>
            <person name="Thomas B.C."/>
            <person name="Singh A."/>
            <person name="Wilkins M.J."/>
            <person name="Karaoz U."/>
            <person name="Brodie E.L."/>
            <person name="Williams K.H."/>
            <person name="Hubbard S.S."/>
            <person name="Banfield J.F."/>
        </authorList>
    </citation>
    <scope>NUCLEOTIDE SEQUENCE [LARGE SCALE GENOMIC DNA]</scope>
</reference>
<comment type="caution">
    <text evidence="2">The sequence shown here is derived from an EMBL/GenBank/DDBJ whole genome shotgun (WGS) entry which is preliminary data.</text>
</comment>
<sequence>MPICQQLKTELDTIAALAAEFDAAFDHAKETGDMAEAKALKARIEEQMASLKEKLWPFRELPRQELEKQYQSHQEILKKTGILERFSTGGEPGLPRSSPETMVWGIKGIDNKEYPFPSFETILRLMRENKEVMREKQAQGFTRLLITPFGMKLEDLAETYKQAVLKHHREGTLFYTRKDPKDETEALEPVALHDDCETNPDHAPLWVWDTYNNADTTGALVYHPQEFSRKNHRGTTKRELLTSAGGWHIQLIEDLPNIPRKDQGKTIGGRPRLDTAGSSITPYIKQGKTVPSPQEYLTALHQDPRYRHEHGMTPEDQLAYAILHLEQTNQVIDNYQGNGSISYQLGAYFPASGAVPYACWYRDGRQARLGRLDPGGRDGVCGVRSGVRVLKP</sequence>
<accession>A0A1F5BTU1</accession>
<evidence type="ECO:0000313" key="3">
    <source>
        <dbReference type="Proteomes" id="UP000176650"/>
    </source>
</evidence>
<dbReference type="AlphaFoldDB" id="A0A1F5BTU1"/>
<gene>
    <name evidence="2" type="ORF">A2988_00890</name>
</gene>
<name>A0A1F5BTU1_9BACT</name>
<dbReference type="STRING" id="1797298.A2988_00890"/>
<evidence type="ECO:0000313" key="2">
    <source>
        <dbReference type="EMBL" id="OGD34025.1"/>
    </source>
</evidence>
<organism evidence="2 3">
    <name type="scientific">Candidatus Azambacteria bacterium RIFCSPLOWO2_01_FULL_46_25</name>
    <dbReference type="NCBI Taxonomy" id="1797298"/>
    <lineage>
        <taxon>Bacteria</taxon>
        <taxon>Candidatus Azamiibacteriota</taxon>
    </lineage>
</organism>
<evidence type="ECO:0000256" key="1">
    <source>
        <dbReference type="SAM" id="MobiDB-lite"/>
    </source>
</evidence>